<organism evidence="2 3">
    <name type="scientific">Ascobolus immersus RN42</name>
    <dbReference type="NCBI Taxonomy" id="1160509"/>
    <lineage>
        <taxon>Eukaryota</taxon>
        <taxon>Fungi</taxon>
        <taxon>Dikarya</taxon>
        <taxon>Ascomycota</taxon>
        <taxon>Pezizomycotina</taxon>
        <taxon>Pezizomycetes</taxon>
        <taxon>Pezizales</taxon>
        <taxon>Ascobolaceae</taxon>
        <taxon>Ascobolus</taxon>
    </lineage>
</organism>
<evidence type="ECO:0000256" key="1">
    <source>
        <dbReference type="SAM" id="MobiDB-lite"/>
    </source>
</evidence>
<sequence length="566" mass="62950">MAEPELEGFKPPVIPKILPHEKVFSIQVGNELFRLSGASLSSDAPSYFTHFFLKELEKLSAQEQEDANVMTWTRPPSGLSGLMIPHREVKTLYIDRDPETFRDISNHLQGYHVTPRDPTHFVRLLSDAQFYTLPKLLRQLHSSDICVNIGGRAFTVPRDSFSTPGNDKNFFTIGLDINLNRNHQNDQYPNLDRSSLLRPPSIEPPYLPNRDPIIFEQLLRFLRGYPIHVRDEDHRDDLLRDCRYYGFRALEQGLIPHSIAFNPRTCREEIVMRIEDLKKAGFQIIPLTFTPPQDLTSAWLAYSRPFTGEQPRDLIMEVAGYSMKLDLRARRAMFTGDTLARVAALYTIIADKLGMIPEGRTGRLTLGDTGLCGGAEYPRVRIERDCYILLDGEEFVDACGPAPAQAGSQASTPQGNFQSPQSFQSSSPAPSQASQTSQPSPGPAYFHMCPVPVKFGTGGTPGSDNGSSLGGGMMEGVQSPGMYVPPPPAPASQFLGPTGSMTRRRNRKMEESGEWVVKRGQFRIRIQEGPVGADGKPGGREAVFVGVKIEAVSGEWGRNSLRKFLN</sequence>
<dbReference type="Gene3D" id="3.30.710.10">
    <property type="entry name" value="Potassium Channel Kv1.1, Chain A"/>
    <property type="match status" value="2"/>
</dbReference>
<protein>
    <recommendedName>
        <fullName evidence="4">Potassium channel tetramerisation-type BTB domain-containing protein</fullName>
    </recommendedName>
</protein>
<evidence type="ECO:0000313" key="2">
    <source>
        <dbReference type="EMBL" id="RPA78664.1"/>
    </source>
</evidence>
<dbReference type="EMBL" id="ML119708">
    <property type="protein sequence ID" value="RPA78664.1"/>
    <property type="molecule type" value="Genomic_DNA"/>
</dbReference>
<dbReference type="AlphaFoldDB" id="A0A3N4IA86"/>
<reference evidence="2 3" key="1">
    <citation type="journal article" date="2018" name="Nat. Ecol. Evol.">
        <title>Pezizomycetes genomes reveal the molecular basis of ectomycorrhizal truffle lifestyle.</title>
        <authorList>
            <person name="Murat C."/>
            <person name="Payen T."/>
            <person name="Noel B."/>
            <person name="Kuo A."/>
            <person name="Morin E."/>
            <person name="Chen J."/>
            <person name="Kohler A."/>
            <person name="Krizsan K."/>
            <person name="Balestrini R."/>
            <person name="Da Silva C."/>
            <person name="Montanini B."/>
            <person name="Hainaut M."/>
            <person name="Levati E."/>
            <person name="Barry K.W."/>
            <person name="Belfiori B."/>
            <person name="Cichocki N."/>
            <person name="Clum A."/>
            <person name="Dockter R.B."/>
            <person name="Fauchery L."/>
            <person name="Guy J."/>
            <person name="Iotti M."/>
            <person name="Le Tacon F."/>
            <person name="Lindquist E.A."/>
            <person name="Lipzen A."/>
            <person name="Malagnac F."/>
            <person name="Mello A."/>
            <person name="Molinier V."/>
            <person name="Miyauchi S."/>
            <person name="Poulain J."/>
            <person name="Riccioni C."/>
            <person name="Rubini A."/>
            <person name="Sitrit Y."/>
            <person name="Splivallo R."/>
            <person name="Traeger S."/>
            <person name="Wang M."/>
            <person name="Zifcakova L."/>
            <person name="Wipf D."/>
            <person name="Zambonelli A."/>
            <person name="Paolocci F."/>
            <person name="Nowrousian M."/>
            <person name="Ottonello S."/>
            <person name="Baldrian P."/>
            <person name="Spatafora J.W."/>
            <person name="Henrissat B."/>
            <person name="Nagy L.G."/>
            <person name="Aury J.M."/>
            <person name="Wincker P."/>
            <person name="Grigoriev I.V."/>
            <person name="Bonfante P."/>
            <person name="Martin F.M."/>
        </authorList>
    </citation>
    <scope>NUCLEOTIDE SEQUENCE [LARGE SCALE GENOMIC DNA]</scope>
    <source>
        <strain evidence="2 3">RN42</strain>
    </source>
</reference>
<dbReference type="OrthoDB" id="2414723at2759"/>
<name>A0A3N4IA86_ASCIM</name>
<dbReference type="PANTHER" id="PTHR31758:SF2">
    <property type="entry name" value="BTB_POZ DOMAIN-CONTAINING PROTEIN YLR108C"/>
    <property type="match status" value="1"/>
</dbReference>
<feature type="compositionally biased region" description="Low complexity" evidence="1">
    <location>
        <begin position="413"/>
        <end position="439"/>
    </location>
</feature>
<proteinExistence type="predicted"/>
<feature type="region of interest" description="Disordered" evidence="1">
    <location>
        <begin position="400"/>
        <end position="512"/>
    </location>
</feature>
<accession>A0A3N4IA86</accession>
<dbReference type="InterPro" id="IPR011333">
    <property type="entry name" value="SKP1/BTB/POZ_sf"/>
</dbReference>
<evidence type="ECO:0008006" key="4">
    <source>
        <dbReference type="Google" id="ProtNLM"/>
    </source>
</evidence>
<dbReference type="PANTHER" id="PTHR31758">
    <property type="entry name" value="BTB/POZ DOMAIN-CONTAINING PROTEIN YLR108C"/>
    <property type="match status" value="1"/>
</dbReference>
<keyword evidence="3" id="KW-1185">Reference proteome</keyword>
<evidence type="ECO:0000313" key="3">
    <source>
        <dbReference type="Proteomes" id="UP000275078"/>
    </source>
</evidence>
<dbReference type="Proteomes" id="UP000275078">
    <property type="component" value="Unassembled WGS sequence"/>
</dbReference>
<dbReference type="SUPFAM" id="SSF54695">
    <property type="entry name" value="POZ domain"/>
    <property type="match status" value="2"/>
</dbReference>
<gene>
    <name evidence="2" type="ORF">BJ508DRAFT_153132</name>
</gene>
<dbReference type="STRING" id="1160509.A0A3N4IA86"/>